<dbReference type="AlphaFoldDB" id="A0A545TUB1"/>
<proteinExistence type="predicted"/>
<dbReference type="Proteomes" id="UP000315252">
    <property type="component" value="Unassembled WGS sequence"/>
</dbReference>
<comment type="caution">
    <text evidence="3">The sequence shown here is derived from an EMBL/GenBank/DDBJ whole genome shotgun (WGS) entry which is preliminary data.</text>
</comment>
<dbReference type="Pfam" id="PF03237">
    <property type="entry name" value="Terminase_6N"/>
    <property type="match status" value="1"/>
</dbReference>
<feature type="domain" description="Terminase large subunit gp17-like C-terminal" evidence="2">
    <location>
        <begin position="72"/>
        <end position="222"/>
    </location>
</feature>
<keyword evidence="4" id="KW-1185">Reference proteome</keyword>
<accession>A0A545TUB1</accession>
<name>A0A545TUB1_9PROT</name>
<dbReference type="EMBL" id="VHSH01000003">
    <property type="protein sequence ID" value="TQV80807.1"/>
    <property type="molecule type" value="Genomic_DNA"/>
</dbReference>
<dbReference type="Pfam" id="PF17289">
    <property type="entry name" value="Terminase_6C"/>
    <property type="match status" value="1"/>
</dbReference>
<organism evidence="3 4">
    <name type="scientific">Denitrobaculum tricleocarpae</name>
    <dbReference type="NCBI Taxonomy" id="2591009"/>
    <lineage>
        <taxon>Bacteria</taxon>
        <taxon>Pseudomonadati</taxon>
        <taxon>Pseudomonadota</taxon>
        <taxon>Alphaproteobacteria</taxon>
        <taxon>Rhodospirillales</taxon>
        <taxon>Rhodospirillaceae</taxon>
        <taxon>Denitrobaculum</taxon>
    </lineage>
</organism>
<evidence type="ECO:0000313" key="3">
    <source>
        <dbReference type="EMBL" id="TQV80807.1"/>
    </source>
</evidence>
<evidence type="ECO:0000259" key="2">
    <source>
        <dbReference type="Pfam" id="PF17289"/>
    </source>
</evidence>
<dbReference type="RefSeq" id="WP_142896521.1">
    <property type="nucleotide sequence ID" value="NZ_ML660054.1"/>
</dbReference>
<reference evidence="3 4" key="1">
    <citation type="submission" date="2019-06" db="EMBL/GenBank/DDBJ databases">
        <title>Whole genome sequence for Rhodospirillaceae sp. R148.</title>
        <authorList>
            <person name="Wang G."/>
        </authorList>
    </citation>
    <scope>NUCLEOTIDE SEQUENCE [LARGE SCALE GENOMIC DNA]</scope>
    <source>
        <strain evidence="3 4">R148</strain>
    </source>
</reference>
<sequence>MSRHVTTMTIWDAEHYDEDQRQAIIRSYPAHERDARAKGIPVLGSGRIFPVSDEAITSPPFEIPAHWPVIGALDFGWDHPTAAVKLAWDRDADCLYVTHAYKAKRETPVIHAAALKSWGRSLSWAWPHDGLQHDKGSGRMLAEVYRDQGLAMLKTHAQFPDGSNGVEAGLMILLERMQTGRLKVFAHLNEWFSEFNLYHRKDGKVVKEFDDLMAATRYGLMSLRFAVPSIRRKRAALARSDYDLFE</sequence>
<dbReference type="OrthoDB" id="7594379at2"/>
<dbReference type="InterPro" id="IPR035421">
    <property type="entry name" value="Terminase_6C"/>
</dbReference>
<dbReference type="Gene3D" id="3.30.420.280">
    <property type="match status" value="1"/>
</dbReference>
<evidence type="ECO:0000313" key="4">
    <source>
        <dbReference type="Proteomes" id="UP000315252"/>
    </source>
</evidence>
<evidence type="ECO:0000256" key="1">
    <source>
        <dbReference type="ARBA" id="ARBA00022612"/>
    </source>
</evidence>
<keyword evidence="1" id="KW-1188">Viral release from host cell</keyword>
<gene>
    <name evidence="3" type="ORF">FKG95_11705</name>
</gene>
<protein>
    <submittedName>
        <fullName evidence="3">Terminase</fullName>
    </submittedName>
</protein>